<name>A0A6J4S0B6_9SPHN</name>
<organism evidence="2">
    <name type="scientific">uncultured Sphingomonadaceae bacterium</name>
    <dbReference type="NCBI Taxonomy" id="169976"/>
    <lineage>
        <taxon>Bacteria</taxon>
        <taxon>Pseudomonadati</taxon>
        <taxon>Pseudomonadota</taxon>
        <taxon>Alphaproteobacteria</taxon>
        <taxon>Sphingomonadales</taxon>
        <taxon>Sphingomonadaceae</taxon>
        <taxon>environmental samples</taxon>
    </lineage>
</organism>
<protein>
    <submittedName>
        <fullName evidence="2">Uncharacterized protein</fullName>
    </submittedName>
</protein>
<sequence>MRTLRLLAATAALAAATPAAAATTVCSTSDITPDATACAGFFDGYAVSGNAAARAVQSAALAQLDVNASGGVTSLERLESFGDDGTPA</sequence>
<keyword evidence="1" id="KW-0732">Signal</keyword>
<evidence type="ECO:0000313" key="2">
    <source>
        <dbReference type="EMBL" id="CAA9480156.1"/>
    </source>
</evidence>
<feature type="chain" id="PRO_5027087421" evidence="1">
    <location>
        <begin position="22"/>
        <end position="88"/>
    </location>
</feature>
<gene>
    <name evidence="2" type="ORF">AVDCRST_MAG39-118</name>
</gene>
<evidence type="ECO:0000256" key="1">
    <source>
        <dbReference type="SAM" id="SignalP"/>
    </source>
</evidence>
<accession>A0A6J4S0B6</accession>
<dbReference type="AlphaFoldDB" id="A0A6J4S0B6"/>
<dbReference type="EMBL" id="CADCVW010000007">
    <property type="protein sequence ID" value="CAA9480156.1"/>
    <property type="molecule type" value="Genomic_DNA"/>
</dbReference>
<proteinExistence type="predicted"/>
<reference evidence="2" key="1">
    <citation type="submission" date="2020-02" db="EMBL/GenBank/DDBJ databases">
        <authorList>
            <person name="Meier V. D."/>
        </authorList>
    </citation>
    <scope>NUCLEOTIDE SEQUENCE</scope>
    <source>
        <strain evidence="2">AVDCRST_MAG39</strain>
    </source>
</reference>
<feature type="signal peptide" evidence="1">
    <location>
        <begin position="1"/>
        <end position="21"/>
    </location>
</feature>